<dbReference type="STRING" id="210143.A0A1R3K824"/>
<dbReference type="Gramene" id="OMP03231">
    <property type="protein sequence ID" value="OMP03231"/>
    <property type="gene ID" value="CCACVL1_02498"/>
</dbReference>
<gene>
    <name evidence="1" type="ORF">CCACVL1_02498</name>
</gene>
<dbReference type="Proteomes" id="UP000188268">
    <property type="component" value="Unassembled WGS sequence"/>
</dbReference>
<evidence type="ECO:0000313" key="1">
    <source>
        <dbReference type="EMBL" id="OMP03231.1"/>
    </source>
</evidence>
<proteinExistence type="predicted"/>
<comment type="caution">
    <text evidence="1">The sequence shown here is derived from an EMBL/GenBank/DDBJ whole genome shotgun (WGS) entry which is preliminary data.</text>
</comment>
<dbReference type="InterPro" id="IPR005155">
    <property type="entry name" value="UPF0113_PUA"/>
</dbReference>
<protein>
    <submittedName>
        <fullName evidence="1">Uncharacterized protein</fullName>
    </submittedName>
</protein>
<dbReference type="EMBL" id="AWWV01006095">
    <property type="protein sequence ID" value="OMP03231.1"/>
    <property type="molecule type" value="Genomic_DNA"/>
</dbReference>
<reference evidence="1 2" key="1">
    <citation type="submission" date="2013-09" db="EMBL/GenBank/DDBJ databases">
        <title>Corchorus capsularis genome sequencing.</title>
        <authorList>
            <person name="Alam M."/>
            <person name="Haque M.S."/>
            <person name="Islam M.S."/>
            <person name="Emdad E.M."/>
            <person name="Islam M.M."/>
            <person name="Ahmed B."/>
            <person name="Halim A."/>
            <person name="Hossen Q.M.M."/>
            <person name="Hossain M.Z."/>
            <person name="Ahmed R."/>
            <person name="Khan M.M."/>
            <person name="Islam R."/>
            <person name="Rashid M.M."/>
            <person name="Khan S.A."/>
            <person name="Rahman M.S."/>
            <person name="Alam M."/>
        </authorList>
    </citation>
    <scope>NUCLEOTIDE SEQUENCE [LARGE SCALE GENOMIC DNA]</scope>
    <source>
        <strain evidence="2">cv. CVL-1</strain>
        <tissue evidence="1">Whole seedling</tissue>
    </source>
</reference>
<sequence>MTIPTKTHSGTASKLPKLYYISESSVIRATNNTRPNAKQFPYSTSNANHKVWLKPTSEMSFLYANLVLEVGWGG</sequence>
<accession>A0A1R3K824</accession>
<dbReference type="CDD" id="cd21151">
    <property type="entry name" value="PUA_Nip7-like"/>
    <property type="match status" value="1"/>
</dbReference>
<dbReference type="AlphaFoldDB" id="A0A1R3K824"/>
<organism evidence="1 2">
    <name type="scientific">Corchorus capsularis</name>
    <name type="common">Jute</name>
    <dbReference type="NCBI Taxonomy" id="210143"/>
    <lineage>
        <taxon>Eukaryota</taxon>
        <taxon>Viridiplantae</taxon>
        <taxon>Streptophyta</taxon>
        <taxon>Embryophyta</taxon>
        <taxon>Tracheophyta</taxon>
        <taxon>Spermatophyta</taxon>
        <taxon>Magnoliopsida</taxon>
        <taxon>eudicotyledons</taxon>
        <taxon>Gunneridae</taxon>
        <taxon>Pentapetalae</taxon>
        <taxon>rosids</taxon>
        <taxon>malvids</taxon>
        <taxon>Malvales</taxon>
        <taxon>Malvaceae</taxon>
        <taxon>Grewioideae</taxon>
        <taxon>Apeibeae</taxon>
        <taxon>Corchorus</taxon>
    </lineage>
</organism>
<name>A0A1R3K824_COCAP</name>
<keyword evidence="2" id="KW-1185">Reference proteome</keyword>
<evidence type="ECO:0000313" key="2">
    <source>
        <dbReference type="Proteomes" id="UP000188268"/>
    </source>
</evidence>
<dbReference type="OrthoDB" id="27490at2759"/>